<keyword evidence="4" id="KW-1185">Reference proteome</keyword>
<dbReference type="SUPFAM" id="SSF54665">
    <property type="entry name" value="CO dehydrogenase molybdoprotein N-domain-like"/>
    <property type="match status" value="1"/>
</dbReference>
<evidence type="ECO:0000313" key="4">
    <source>
        <dbReference type="Proteomes" id="UP000001955"/>
    </source>
</evidence>
<dbReference type="InterPro" id="IPR046867">
    <property type="entry name" value="AldOxase/xan_DH_MoCoBD2"/>
</dbReference>
<dbReference type="PANTHER" id="PTHR47495:SF2">
    <property type="entry name" value="ALDEHYDE DEHYDROGENASE"/>
    <property type="match status" value="1"/>
</dbReference>
<dbReference type="eggNOG" id="COG1529">
    <property type="taxonomic scope" value="Bacteria"/>
</dbReference>
<dbReference type="PIRSF" id="PIRSF036389">
    <property type="entry name" value="IOR_B"/>
    <property type="match status" value="1"/>
</dbReference>
<dbReference type="GO" id="GO:0016491">
    <property type="term" value="F:oxidoreductase activity"/>
    <property type="evidence" value="ECO:0007669"/>
    <property type="project" value="InterPro"/>
</dbReference>
<dbReference type="HOGENOM" id="CLU_013917_0_1_6"/>
<dbReference type="EMBL" id="CP001560">
    <property type="protein sequence ID" value="AFJ46602.1"/>
    <property type="molecule type" value="Genomic_DNA"/>
</dbReference>
<dbReference type="PANTHER" id="PTHR47495">
    <property type="entry name" value="ALDEHYDE DEHYDROGENASE"/>
    <property type="match status" value="1"/>
</dbReference>
<dbReference type="Gene3D" id="3.90.1170.50">
    <property type="entry name" value="Aldehyde oxidase/xanthine dehydrogenase, a/b hammerhead"/>
    <property type="match status" value="1"/>
</dbReference>
<dbReference type="Pfam" id="PF20256">
    <property type="entry name" value="MoCoBD_2"/>
    <property type="match status" value="1"/>
</dbReference>
<dbReference type="InterPro" id="IPR037165">
    <property type="entry name" value="AldOxase/xan_DH_Mopterin-bd_sf"/>
</dbReference>
<dbReference type="InterPro" id="IPR006311">
    <property type="entry name" value="TAT_signal"/>
</dbReference>
<dbReference type="KEGG" id="ebt:EBL_c15000"/>
<dbReference type="InterPro" id="IPR036856">
    <property type="entry name" value="Ald_Oxase/Xan_DH_a/b_sf"/>
</dbReference>
<dbReference type="InterPro" id="IPR012368">
    <property type="entry name" value="OxRdtase_Mopterin-bd_su_IorB"/>
</dbReference>
<feature type="chain" id="PRO_5003655762" evidence="1">
    <location>
        <begin position="28"/>
        <end position="752"/>
    </location>
</feature>
<dbReference type="InterPro" id="IPR008274">
    <property type="entry name" value="AldOxase/xan_DH_MoCoBD1"/>
</dbReference>
<reference evidence="3 4" key="1">
    <citation type="journal article" date="2012" name="J. Bacteriol.">
        <title>Complete genome sequence of the B12-producing Shimwellia blattae strain DSM 4481, isolated from a cockroach.</title>
        <authorList>
            <person name="Brzuszkiewicz E."/>
            <person name="Waschkowitz T."/>
            <person name="Wiezer A."/>
            <person name="Daniel R."/>
        </authorList>
    </citation>
    <scope>NUCLEOTIDE SEQUENCE [LARGE SCALE GENOMIC DNA]</scope>
    <source>
        <strain evidence="4">ATCC 29907 / DSM 4481 / JCM 1650 / NBRC 105725 / CDC 9005-74</strain>
    </source>
</reference>
<accession>I2B7U8</accession>
<dbReference type="STRING" id="630626.EBL_c15000"/>
<dbReference type="SMART" id="SM01008">
    <property type="entry name" value="Ald_Xan_dh_C"/>
    <property type="match status" value="1"/>
</dbReference>
<dbReference type="AlphaFoldDB" id="I2B7U8"/>
<evidence type="ECO:0000313" key="3">
    <source>
        <dbReference type="EMBL" id="AFJ46602.1"/>
    </source>
</evidence>
<dbReference type="SUPFAM" id="SSF56003">
    <property type="entry name" value="Molybdenum cofactor-binding domain"/>
    <property type="match status" value="2"/>
</dbReference>
<dbReference type="InterPro" id="IPR052516">
    <property type="entry name" value="N-heterocyclic_Hydroxylase"/>
</dbReference>
<dbReference type="PATRIC" id="fig|630626.3.peg.1448"/>
<feature type="domain" description="Aldehyde oxidase/xanthine dehydrogenase a/b hammerhead" evidence="2">
    <location>
        <begin position="213"/>
        <end position="308"/>
    </location>
</feature>
<accession>K6WEF6</accession>
<dbReference type="RefSeq" id="WP_002440041.1">
    <property type="nucleotide sequence ID" value="NC_017910.1"/>
</dbReference>
<dbReference type="OrthoDB" id="9767994at2"/>
<sequence length="752" mass="83282">MAFTRRQFLKNIGVLSLLIPLAPIAHAARVLQSGTPPESSREFNDWIWMGPDNQVVIGVSQCEVGQGIFTGLAEVVAAEMEADWENVSVQFVTGRDAYRHSGGGEKEVAQYVAASLSMTHFYDRMRQAGAQARAFFLAAGAQHFATTADHCYCEKSHVIHRPTGAKVSYGALIPWAEKIDLARLPVVLKTPEQEKSSLIGQPVKRIDSAIKVHGEAIFGIDVTVPNMLIAVPWMVPTLNGRIIAIKNESAIRGMSGVVDIVKTRHWSTLNMFKLDSDMSLNTILVVAESYWQAKKAADLLDVDYEITEKDHFSSQTIDSLNRELLLHGELVTAMRRGETEQLIDAQRNGDNFYEAFYTGPYITHATMEPYNATCYVETDKVTAWGPFQGQDLVRGILAKMAHLTPEAVTVHTTFLGGSFGRKFTPDSVMHAFFASKAVKRPVKVIYPREIDVQHGYYRPGNSSHYQAALDDDGYPVAMWAKHVGQGLFCQVHRNDRVKDNGGWDETMVECVYNNRYQIPNQRVDCGNIDQNISLTFLRGVGSTTSLFFMESFISELSYRAKKDDIAYRRHLLSNSPEMLRVIDATAKAAGWDTPPAKNRHRGLATNFWVARDHAFLSWVALITEVEVTGSQWRVVRMTCGVDCGKVINPNLVKAAIEGGLGFGLSGALYSQLTFDNGRVQQSNFHDFGVIQLQDMPEIEVVLLESDRPPQGAGEVSTAVVAPSVASAVLRATGQPVRHMPFLNKSHARTVTG</sequence>
<organism evidence="3 4">
    <name type="scientific">Shimwellia blattae (strain ATCC 29907 / DSM 4481 / JCM 1650 / NBRC 105725 / CDC 9005-74)</name>
    <name type="common">Escherichia blattae</name>
    <dbReference type="NCBI Taxonomy" id="630626"/>
    <lineage>
        <taxon>Bacteria</taxon>
        <taxon>Pseudomonadati</taxon>
        <taxon>Pseudomonadota</taxon>
        <taxon>Gammaproteobacteria</taxon>
        <taxon>Enterobacterales</taxon>
        <taxon>Enterobacteriaceae</taxon>
        <taxon>Shimwellia</taxon>
    </lineage>
</organism>
<keyword evidence="1" id="KW-0732">Signal</keyword>
<gene>
    <name evidence="3" type="ordered locus">EBL_c15000</name>
</gene>
<dbReference type="Pfam" id="PF02738">
    <property type="entry name" value="MoCoBD_1"/>
    <property type="match status" value="1"/>
</dbReference>
<name>I2B7U8_SHIBC</name>
<evidence type="ECO:0000259" key="2">
    <source>
        <dbReference type="SMART" id="SM01008"/>
    </source>
</evidence>
<evidence type="ECO:0000256" key="1">
    <source>
        <dbReference type="SAM" id="SignalP"/>
    </source>
</evidence>
<dbReference type="PROSITE" id="PS51318">
    <property type="entry name" value="TAT"/>
    <property type="match status" value="1"/>
</dbReference>
<dbReference type="Proteomes" id="UP000001955">
    <property type="component" value="Chromosome"/>
</dbReference>
<proteinExistence type="predicted"/>
<feature type="signal peptide" evidence="1">
    <location>
        <begin position="1"/>
        <end position="27"/>
    </location>
</feature>
<dbReference type="Gene3D" id="3.30.365.10">
    <property type="entry name" value="Aldehyde oxidase/xanthine dehydrogenase, molybdopterin binding domain"/>
    <property type="match status" value="4"/>
</dbReference>
<protein>
    <submittedName>
        <fullName evidence="3">Molybdopterin binding</fullName>
    </submittedName>
</protein>
<dbReference type="InterPro" id="IPR000674">
    <property type="entry name" value="Ald_Oxase/Xan_DH_a/b"/>
</dbReference>